<evidence type="ECO:0000259" key="7">
    <source>
        <dbReference type="PROSITE" id="PS50111"/>
    </source>
</evidence>
<dbReference type="InterPro" id="IPR003660">
    <property type="entry name" value="HAMP_dom"/>
</dbReference>
<dbReference type="EMBL" id="PPUZ01000023">
    <property type="protein sequence ID" value="RZM81275.1"/>
    <property type="molecule type" value="Genomic_DNA"/>
</dbReference>
<dbReference type="CDD" id="cd06225">
    <property type="entry name" value="HAMP"/>
    <property type="match status" value="1"/>
</dbReference>
<feature type="domain" description="T-SNARE coiled-coil homology" evidence="8">
    <location>
        <begin position="415"/>
        <end position="477"/>
    </location>
</feature>
<evidence type="ECO:0000256" key="3">
    <source>
        <dbReference type="ARBA" id="ARBA00023224"/>
    </source>
</evidence>
<dbReference type="CDD" id="cd11386">
    <property type="entry name" value="MCP_signal"/>
    <property type="match status" value="1"/>
</dbReference>
<dbReference type="Pfam" id="PF00015">
    <property type="entry name" value="MCPsignal"/>
    <property type="match status" value="1"/>
</dbReference>
<dbReference type="Pfam" id="PF00672">
    <property type="entry name" value="HAMP"/>
    <property type="match status" value="1"/>
</dbReference>
<evidence type="ECO:0000259" key="9">
    <source>
        <dbReference type="PROSITE" id="PS50885"/>
    </source>
</evidence>
<dbReference type="SMART" id="SM00283">
    <property type="entry name" value="MA"/>
    <property type="match status" value="1"/>
</dbReference>
<feature type="transmembrane region" description="Helical" evidence="6">
    <location>
        <begin position="140"/>
        <end position="167"/>
    </location>
</feature>
<proteinExistence type="inferred from homology"/>
<dbReference type="FunFam" id="1.10.287.950:FF:000001">
    <property type="entry name" value="Methyl-accepting chemotaxis sensory transducer"/>
    <property type="match status" value="1"/>
</dbReference>
<accession>A0A4Q7EDN4</accession>
<dbReference type="PANTHER" id="PTHR32089">
    <property type="entry name" value="METHYL-ACCEPTING CHEMOTAXIS PROTEIN MCPB"/>
    <property type="match status" value="1"/>
</dbReference>
<feature type="transmembrane region" description="Helical" evidence="6">
    <location>
        <begin position="6"/>
        <end position="30"/>
    </location>
</feature>
<evidence type="ECO:0000313" key="10">
    <source>
        <dbReference type="EMBL" id="RZM81275.1"/>
    </source>
</evidence>
<sequence>MTRSIQFRLVLTALLAMGFVLLAFGVYDYVTQSNQLKSKLDTQIALAKQRMELSLPSALWNFQTDLAQKLVNAEAASDDIALIEVRDTGGELIVKTTQEGDTQPPSTTSFDFELLFDNGGEQSPVGSVTLLINTEPMRQALLSLAINSVVKVVLLAAILGSVLAFIFNRLVAIPLEEVADKLANIASGEGDLTQHLVVRRDDEIGRLAASFNLFEEKIAELVTTIKLSIDDSSALSENISSLSTEGFNFLQQQQQETDQIATAITEMASSALEIESNTKLTLESAENAYTDADKVNQAFEQSIHAIEELVIQMDEATQVVSSLEASVQGIVSVLDVIQSIAEQTNLLALNAAIEAARAGEQGRGFAVVADEVRSLASRTQTSTAEIHETITLLQKGSDSAVTVMQKSKLKSEESKQAAQTASASLANISKAVENITQMSSHVSSAVSEQSTVAEDLSKNINEVVFSGQNSMGKIEQVQVYSGDMKELSLQLRDLVSRFKT</sequence>
<dbReference type="Gene3D" id="1.10.287.950">
    <property type="entry name" value="Methyl-accepting chemotaxis protein"/>
    <property type="match status" value="1"/>
</dbReference>
<dbReference type="SMART" id="SM00304">
    <property type="entry name" value="HAMP"/>
    <property type="match status" value="1"/>
</dbReference>
<dbReference type="GO" id="GO:0006935">
    <property type="term" value="P:chemotaxis"/>
    <property type="evidence" value="ECO:0007669"/>
    <property type="project" value="UniProtKB-ARBA"/>
</dbReference>
<evidence type="ECO:0000256" key="2">
    <source>
        <dbReference type="ARBA" id="ARBA00022519"/>
    </source>
</evidence>
<comment type="similarity">
    <text evidence="4">Belongs to the methyl-accepting chemotaxis (MCP) protein family.</text>
</comment>
<dbReference type="PROSITE" id="PS50885">
    <property type="entry name" value="HAMP"/>
    <property type="match status" value="1"/>
</dbReference>
<protein>
    <submittedName>
        <fullName evidence="10">Methyl-accepting chemotaxis protein</fullName>
    </submittedName>
</protein>
<evidence type="ECO:0000313" key="11">
    <source>
        <dbReference type="Proteomes" id="UP000292345"/>
    </source>
</evidence>
<evidence type="ECO:0000256" key="1">
    <source>
        <dbReference type="ARBA" id="ARBA00004429"/>
    </source>
</evidence>
<keyword evidence="6" id="KW-0472">Membrane</keyword>
<comment type="subcellular location">
    <subcellularLocation>
        <location evidence="1">Cell inner membrane</location>
        <topology evidence="1">Multi-pass membrane protein</topology>
    </subcellularLocation>
</comment>
<dbReference type="GO" id="GO:0005886">
    <property type="term" value="C:plasma membrane"/>
    <property type="evidence" value="ECO:0007669"/>
    <property type="project" value="UniProtKB-SubCell"/>
</dbReference>
<reference evidence="10 11" key="1">
    <citation type="submission" date="2018-01" db="EMBL/GenBank/DDBJ databases">
        <title>Co-occurrence of chitin degradation, pigmentation and bioactivity in marine Pseudoalteromonas.</title>
        <authorList>
            <person name="Paulsen S."/>
            <person name="Gram L."/>
            <person name="Machado H."/>
        </authorList>
    </citation>
    <scope>NUCLEOTIDE SEQUENCE [LARGE SCALE GENOMIC DNA]</scope>
    <source>
        <strain evidence="10 11">S1946</strain>
    </source>
</reference>
<evidence type="ECO:0000256" key="6">
    <source>
        <dbReference type="SAM" id="Phobius"/>
    </source>
</evidence>
<dbReference type="PROSITE" id="PS50111">
    <property type="entry name" value="CHEMOTAXIS_TRANSDUC_2"/>
    <property type="match status" value="1"/>
</dbReference>
<dbReference type="InterPro" id="IPR000727">
    <property type="entry name" value="T_SNARE_dom"/>
</dbReference>
<comment type="caution">
    <text evidence="10">The sequence shown here is derived from an EMBL/GenBank/DDBJ whole genome shotgun (WGS) entry which is preliminary data.</text>
</comment>
<dbReference type="PROSITE" id="PS50192">
    <property type="entry name" value="T_SNARE"/>
    <property type="match status" value="1"/>
</dbReference>
<organism evidence="10 11">
    <name type="scientific">Pseudoalteromonas rubra</name>
    <dbReference type="NCBI Taxonomy" id="43658"/>
    <lineage>
        <taxon>Bacteria</taxon>
        <taxon>Pseudomonadati</taxon>
        <taxon>Pseudomonadota</taxon>
        <taxon>Gammaproteobacteria</taxon>
        <taxon>Alteromonadales</taxon>
        <taxon>Pseudoalteromonadaceae</taxon>
        <taxon>Pseudoalteromonas</taxon>
    </lineage>
</organism>
<gene>
    <name evidence="10" type="ORF">C3B51_08825</name>
</gene>
<keyword evidence="2" id="KW-0997">Cell inner membrane</keyword>
<dbReference type="PANTHER" id="PTHR32089:SF112">
    <property type="entry name" value="LYSOZYME-LIKE PROTEIN-RELATED"/>
    <property type="match status" value="1"/>
</dbReference>
<dbReference type="SUPFAM" id="SSF58104">
    <property type="entry name" value="Methyl-accepting chemotaxis protein (MCP) signaling domain"/>
    <property type="match status" value="1"/>
</dbReference>
<feature type="domain" description="Methyl-accepting transducer" evidence="7">
    <location>
        <begin position="228"/>
        <end position="464"/>
    </location>
</feature>
<dbReference type="InterPro" id="IPR004089">
    <property type="entry name" value="MCPsignal_dom"/>
</dbReference>
<keyword evidence="3 5" id="KW-0807">Transducer</keyword>
<evidence type="ECO:0000259" key="8">
    <source>
        <dbReference type="PROSITE" id="PS50192"/>
    </source>
</evidence>
<feature type="domain" description="HAMP" evidence="9">
    <location>
        <begin position="169"/>
        <end position="223"/>
    </location>
</feature>
<keyword evidence="6" id="KW-0812">Transmembrane</keyword>
<dbReference type="AlphaFoldDB" id="A0A4Q7EDN4"/>
<keyword evidence="6" id="KW-1133">Transmembrane helix</keyword>
<evidence type="ECO:0000256" key="5">
    <source>
        <dbReference type="PROSITE-ProRule" id="PRU00284"/>
    </source>
</evidence>
<evidence type="ECO:0000256" key="4">
    <source>
        <dbReference type="ARBA" id="ARBA00029447"/>
    </source>
</evidence>
<dbReference type="GO" id="GO:0007165">
    <property type="term" value="P:signal transduction"/>
    <property type="evidence" value="ECO:0007669"/>
    <property type="project" value="UniProtKB-KW"/>
</dbReference>
<dbReference type="RefSeq" id="WP_130244793.1">
    <property type="nucleotide sequence ID" value="NZ_PPUZ01000023.1"/>
</dbReference>
<keyword evidence="2" id="KW-1003">Cell membrane</keyword>
<name>A0A4Q7EDN4_9GAMM</name>
<dbReference type="Proteomes" id="UP000292345">
    <property type="component" value="Unassembled WGS sequence"/>
</dbReference>